<evidence type="ECO:0000256" key="1">
    <source>
        <dbReference type="SAM" id="MobiDB-lite"/>
    </source>
</evidence>
<dbReference type="AlphaFoldDB" id="A0A239JU93"/>
<dbReference type="Gene3D" id="3.90.420.10">
    <property type="entry name" value="Oxidoreductase, molybdopterin-binding domain"/>
    <property type="match status" value="1"/>
</dbReference>
<dbReference type="EMBL" id="FZOF01000014">
    <property type="protein sequence ID" value="SNT09112.1"/>
    <property type="molecule type" value="Genomic_DNA"/>
</dbReference>
<name>A0A239JU93_9ACTN</name>
<protein>
    <submittedName>
        <fullName evidence="3">DMSO/TMAO reductase YedYZ, molybdopterin-dependent catalytic subunit</fullName>
    </submittedName>
</protein>
<sequence length="207" mass="23072">MTSAVEPTRGFTGRSRAADRDPRLPPGQYDARDTWPVLSAEVTPTIATADWTFRVDGLVDGARTWDWDAAHALPRSEYRGDIHCVTGWSKFGVRFGGVSVDAFLEAARPSPAATHVVAWSHTGYAANLPLADVTGGRAWIVWEYDGAPLAPEHGGPARLVVPHLYFWKSTKWIAGLRLLDHDESGFWEQNGYHHRGNPWQEQRYAHD</sequence>
<dbReference type="CDD" id="cd02109">
    <property type="entry name" value="arch_bact_SO_family_Moco"/>
    <property type="match status" value="1"/>
</dbReference>
<evidence type="ECO:0000313" key="3">
    <source>
        <dbReference type="EMBL" id="SNT09112.1"/>
    </source>
</evidence>
<reference evidence="3 4" key="1">
    <citation type="submission" date="2017-06" db="EMBL/GenBank/DDBJ databases">
        <authorList>
            <person name="Kim H.J."/>
            <person name="Triplett B.A."/>
        </authorList>
    </citation>
    <scope>NUCLEOTIDE SEQUENCE [LARGE SCALE GENOMIC DNA]</scope>
    <source>
        <strain evidence="3 4">CGMCC 4.1858</strain>
    </source>
</reference>
<dbReference type="RefSeq" id="WP_089226152.1">
    <property type="nucleotide sequence ID" value="NZ_FZOF01000014.1"/>
</dbReference>
<dbReference type="InterPro" id="IPR036374">
    <property type="entry name" value="OxRdtase_Mopterin-bd_sf"/>
</dbReference>
<keyword evidence="4" id="KW-1185">Reference proteome</keyword>
<evidence type="ECO:0000313" key="4">
    <source>
        <dbReference type="Proteomes" id="UP000198280"/>
    </source>
</evidence>
<evidence type="ECO:0000259" key="2">
    <source>
        <dbReference type="Pfam" id="PF00174"/>
    </source>
</evidence>
<dbReference type="InterPro" id="IPR000572">
    <property type="entry name" value="OxRdtase_Mopterin-bd_dom"/>
</dbReference>
<dbReference type="SUPFAM" id="SSF56524">
    <property type="entry name" value="Oxidoreductase molybdopterin-binding domain"/>
    <property type="match status" value="1"/>
</dbReference>
<proteinExistence type="predicted"/>
<gene>
    <name evidence="3" type="ORF">SAMN05216252_11416</name>
</gene>
<organism evidence="3 4">
    <name type="scientific">Actinacidiphila glaucinigra</name>
    <dbReference type="NCBI Taxonomy" id="235986"/>
    <lineage>
        <taxon>Bacteria</taxon>
        <taxon>Bacillati</taxon>
        <taxon>Actinomycetota</taxon>
        <taxon>Actinomycetes</taxon>
        <taxon>Kitasatosporales</taxon>
        <taxon>Streptomycetaceae</taxon>
        <taxon>Actinacidiphila</taxon>
    </lineage>
</organism>
<feature type="region of interest" description="Disordered" evidence="1">
    <location>
        <begin position="1"/>
        <end position="31"/>
    </location>
</feature>
<dbReference type="Proteomes" id="UP000198280">
    <property type="component" value="Unassembled WGS sequence"/>
</dbReference>
<dbReference type="OrthoDB" id="9795587at2"/>
<feature type="domain" description="Oxidoreductase molybdopterin-binding" evidence="2">
    <location>
        <begin position="43"/>
        <end position="187"/>
    </location>
</feature>
<dbReference type="PANTHER" id="PTHR43032">
    <property type="entry name" value="PROTEIN-METHIONINE-SULFOXIDE REDUCTASE"/>
    <property type="match status" value="1"/>
</dbReference>
<accession>A0A239JU93</accession>
<dbReference type="PANTHER" id="PTHR43032:SF4">
    <property type="entry name" value="OXIDOREDUCTASE MOLYBDOPTERIN-BINDING DOMAIN-CONTAINING PROTEIN"/>
    <property type="match status" value="1"/>
</dbReference>
<dbReference type="Pfam" id="PF00174">
    <property type="entry name" value="Oxidored_molyb"/>
    <property type="match status" value="1"/>
</dbReference>